<dbReference type="OrthoDB" id="429143at2759"/>
<sequence length="1552" mass="169511">MDERNRGGVVKNRSSSGCLIIKKKLDGAGGVGSSSGGRKKKEKRRPCFSSSESSDGELMEFHGRRGVSGVSQGSSNPVVYKRGVGNHGDFSSRINDFDDMGFGRSELMRATGLKRSKLDVYDFDEYDDLSDAEGIGMRHFYERETGGSANRVLSSTPVMKSSSGIEFESESSKGDIIYKRRNSFRGSTTSENIKGGDHHSSKRRFEVKNEHPMSMGKEKVGSGDEAIRLQGKNGVLKVMVKHKESSGQLKPRKSAQVEGKNVVPRSQEFTPKNVLDHRSPYSDRKLQQRPMAMGRVDIDQEKKRKSLSVKSSEESDEESEDSDTSPKLRPESVEVHQSMKRGSSGGTSRSPERAQPVKFKEGKVKRGSGTEKQLLREKIRNMLVSAGWTIDYRPRRGRDYFDAVYVNPTGTAYWSIIKAYDALQKQLEEEGNGRKAGDGSASFAPISDDILSKLTRQTKKKIEKELKRKKREEVRGKRRKGPTGGNFEEDESDTDTTGSGRHDDKLSSFIKRSGKSLKGASTEAYRRDGSSPNPNGKMPERGDKSSSMSYSRFIHGRKSKKIGRCTLLIRSSEKGLESESDGYVPYTGKRNLLSWLIDSGTVKLSEKVHYMNRRRSRIMLEGWITRDGIHCGCCSKILSISKFEIHAASKLRQPFQNIYVSSGLSLLQCQVESWKRQDGSLQSGFHKIDVDGDDPNDDTCAICGDGGNLICCDGCPSTFHQNCLDIQVSAPRCLNVPSTTTDQNVSLCSKGLLWTEMILNLLVINPRIYPAFLQSVFGLLQMLPPGDWHCPHCSCKFCGLADVGGDEGNDNIRDTIRTCSLCEGKYHSSCMEEIDDTPVNSNVSVSFCGKMCQELFECLQKLLGVKHELEGGLCWSLIHRTTLDSDTSIRGYPQKVEWNSKLAVALSVMDECFLPIIDRRSGINMIHNVLYNCGSNFTRLNYSGFYTAILERGDEIISAASIRIRGTQFAEIPFIGTRHIYRRQGMCRQLFSAIELALRSLKVEKLIIPAISELMETWTTVFGFSALGDSDKQEMKTLNMLAFPGTDMLQKKLFPDQSSAKKNLAGSTQLIENTGSSVSSLEVGRHTSTMPDMTSKSDPGTRPCSVSAQQDSDSVKEKSIIDVCSQDQVLSIDGTSPNNTGGVCSEAEPFLHSASAAISNEIEPPVLNEGDQGTTSSTLSFDMRLNDSADDEKLHASPDAIAEIQEIGKYLNDSPMKHDMEESVEYNLTQEASNAEADASFPPPDVSMAGISESAPLSGFIRNDNHTHNNESLCPKNESIADREQHSVSEATRDDVVIGTPVMESSEGNIQQFVEDGVDGAHEIPTKVADVCSSSHSFHVSVTTGLDASREQKSEVSGSEIVGSQTTPAADKMSGSLKDASRGAFEVEDPQPGSCDEDTNKPIVEGEAHHANNNSSEASSYQPGSSVSCANLDQNGGAVGVQKPQLDSGGDVNHVNDASLETDSVQPVSSLSCEISTQNSVDVGLEKPQLESSGGDNISVSEDVVHLPHETGVGVADSRPVIYSSCEVSVQNVIVNPPSAKNPPSLSTDGGT</sequence>
<keyword evidence="3 6" id="KW-0863">Zinc-finger</keyword>
<dbReference type="InterPro" id="IPR013083">
    <property type="entry name" value="Znf_RING/FYVE/PHD"/>
</dbReference>
<evidence type="ECO:0000256" key="2">
    <source>
        <dbReference type="ARBA" id="ARBA00022723"/>
    </source>
</evidence>
<feature type="compositionally biased region" description="Acidic residues" evidence="7">
    <location>
        <begin position="314"/>
        <end position="323"/>
    </location>
</feature>
<protein>
    <recommendedName>
        <fullName evidence="8">PHD-type domain-containing protein</fullName>
    </recommendedName>
</protein>
<evidence type="ECO:0000256" key="7">
    <source>
        <dbReference type="SAM" id="MobiDB-lite"/>
    </source>
</evidence>
<dbReference type="Gene3D" id="3.30.40.10">
    <property type="entry name" value="Zinc/RING finger domain, C3HC4 (zinc finger)"/>
    <property type="match status" value="1"/>
</dbReference>
<dbReference type="PROSITE" id="PS50016">
    <property type="entry name" value="ZF_PHD_2"/>
    <property type="match status" value="1"/>
</dbReference>
<evidence type="ECO:0000256" key="5">
    <source>
        <dbReference type="ARBA" id="ARBA00023242"/>
    </source>
</evidence>
<feature type="compositionally biased region" description="Basic and acidic residues" evidence="7">
    <location>
        <begin position="274"/>
        <end position="286"/>
    </location>
</feature>
<dbReference type="InterPro" id="IPR032308">
    <property type="entry name" value="TDBD"/>
</dbReference>
<dbReference type="InterPro" id="IPR011011">
    <property type="entry name" value="Znf_FYVE_PHD"/>
</dbReference>
<name>A0A9Q1QJT9_9CARY</name>
<dbReference type="PANTHER" id="PTHR46508">
    <property type="entry name" value="PHD FINGER FAMILY PROTEIN"/>
    <property type="match status" value="1"/>
</dbReference>
<keyword evidence="10" id="KW-1185">Reference proteome</keyword>
<gene>
    <name evidence="9" type="ORF">Cgig2_011040</name>
</gene>
<comment type="subcellular location">
    <subcellularLocation>
        <location evidence="1">Nucleus</location>
    </subcellularLocation>
</comment>
<feature type="compositionally biased region" description="Basic and acidic residues" evidence="7">
    <location>
        <begin position="1398"/>
        <end position="1410"/>
    </location>
</feature>
<evidence type="ECO:0000256" key="3">
    <source>
        <dbReference type="ARBA" id="ARBA00022771"/>
    </source>
</evidence>
<feature type="compositionally biased region" description="Polar residues" evidence="7">
    <location>
        <begin position="1459"/>
        <end position="1471"/>
    </location>
</feature>
<dbReference type="InterPro" id="IPR019787">
    <property type="entry name" value="Znf_PHD-finger"/>
</dbReference>
<dbReference type="Pfam" id="PF00628">
    <property type="entry name" value="PHD"/>
    <property type="match status" value="1"/>
</dbReference>
<feature type="region of interest" description="Disordered" evidence="7">
    <location>
        <begin position="26"/>
        <end position="59"/>
    </location>
</feature>
<proteinExistence type="predicted"/>
<reference evidence="9" key="1">
    <citation type="submission" date="2022-04" db="EMBL/GenBank/DDBJ databases">
        <title>Carnegiea gigantea Genome sequencing and assembly v2.</title>
        <authorList>
            <person name="Copetti D."/>
            <person name="Sanderson M.J."/>
            <person name="Burquez A."/>
            <person name="Wojciechowski M.F."/>
        </authorList>
    </citation>
    <scope>NUCLEOTIDE SEQUENCE</scope>
    <source>
        <strain evidence="9">SGP5-SGP5p</strain>
        <tissue evidence="9">Aerial part</tissue>
    </source>
</reference>
<dbReference type="EMBL" id="JAKOGI010000134">
    <property type="protein sequence ID" value="KAJ8442770.1"/>
    <property type="molecule type" value="Genomic_DNA"/>
</dbReference>
<feature type="region of interest" description="Disordered" evidence="7">
    <location>
        <begin position="243"/>
        <end position="372"/>
    </location>
</feature>
<dbReference type="Pfam" id="PF16135">
    <property type="entry name" value="TDBD"/>
    <property type="match status" value="1"/>
</dbReference>
<organism evidence="9 10">
    <name type="scientific">Carnegiea gigantea</name>
    <dbReference type="NCBI Taxonomy" id="171969"/>
    <lineage>
        <taxon>Eukaryota</taxon>
        <taxon>Viridiplantae</taxon>
        <taxon>Streptophyta</taxon>
        <taxon>Embryophyta</taxon>
        <taxon>Tracheophyta</taxon>
        <taxon>Spermatophyta</taxon>
        <taxon>Magnoliopsida</taxon>
        <taxon>eudicotyledons</taxon>
        <taxon>Gunneridae</taxon>
        <taxon>Pentapetalae</taxon>
        <taxon>Caryophyllales</taxon>
        <taxon>Cactineae</taxon>
        <taxon>Cactaceae</taxon>
        <taxon>Cactoideae</taxon>
        <taxon>Echinocereeae</taxon>
        <taxon>Carnegiea</taxon>
    </lineage>
</organism>
<keyword evidence="4" id="KW-0862">Zinc</keyword>
<evidence type="ECO:0000313" key="9">
    <source>
        <dbReference type="EMBL" id="KAJ8442770.1"/>
    </source>
</evidence>
<feature type="domain" description="PHD-type" evidence="8">
    <location>
        <begin position="697"/>
        <end position="796"/>
    </location>
</feature>
<keyword evidence="5" id="KW-0539">Nucleus</keyword>
<dbReference type="InterPro" id="IPR054292">
    <property type="entry name" value="DUF7028"/>
</dbReference>
<dbReference type="Pfam" id="PF23209">
    <property type="entry name" value="IDM1_C"/>
    <property type="match status" value="1"/>
</dbReference>
<evidence type="ECO:0000256" key="6">
    <source>
        <dbReference type="PROSITE-ProRule" id="PRU00146"/>
    </source>
</evidence>
<dbReference type="Proteomes" id="UP001153076">
    <property type="component" value="Unassembled WGS sequence"/>
</dbReference>
<feature type="compositionally biased region" description="Polar residues" evidence="7">
    <location>
        <begin position="1421"/>
        <end position="1434"/>
    </location>
</feature>
<dbReference type="GO" id="GO:0008270">
    <property type="term" value="F:zinc ion binding"/>
    <property type="evidence" value="ECO:0007669"/>
    <property type="project" value="UniProtKB-KW"/>
</dbReference>
<feature type="compositionally biased region" description="Basic residues" evidence="7">
    <location>
        <begin position="37"/>
        <end position="46"/>
    </location>
</feature>
<feature type="compositionally biased region" description="Basic and acidic residues" evidence="7">
    <location>
        <begin position="194"/>
        <end position="225"/>
    </location>
</feature>
<evidence type="ECO:0000313" key="10">
    <source>
        <dbReference type="Proteomes" id="UP001153076"/>
    </source>
</evidence>
<keyword evidence="2" id="KW-0479">Metal-binding</keyword>
<feature type="region of interest" description="Disordered" evidence="7">
    <location>
        <begin position="1343"/>
        <end position="1471"/>
    </location>
</feature>
<dbReference type="InterPro" id="IPR056511">
    <property type="entry name" value="IDM1_C"/>
</dbReference>
<feature type="compositionally biased region" description="Basic and acidic residues" evidence="7">
    <location>
        <begin position="461"/>
        <end position="475"/>
    </location>
</feature>
<evidence type="ECO:0000256" key="4">
    <source>
        <dbReference type="ARBA" id="ARBA00022833"/>
    </source>
</evidence>
<accession>A0A9Q1QJT9</accession>
<feature type="compositionally biased region" description="Low complexity" evidence="7">
    <location>
        <begin position="1411"/>
        <end position="1420"/>
    </location>
</feature>
<feature type="compositionally biased region" description="Basic and acidic residues" evidence="7">
    <location>
        <begin position="324"/>
        <end position="334"/>
    </location>
</feature>
<dbReference type="CDD" id="cd04301">
    <property type="entry name" value="NAT_SF"/>
    <property type="match status" value="1"/>
</dbReference>
<dbReference type="SUPFAM" id="SSF55729">
    <property type="entry name" value="Acyl-CoA N-acyltransferases (Nat)"/>
    <property type="match status" value="1"/>
</dbReference>
<feature type="region of interest" description="Disordered" evidence="7">
    <location>
        <begin position="461"/>
        <end position="552"/>
    </location>
</feature>
<dbReference type="InterPro" id="IPR001965">
    <property type="entry name" value="Znf_PHD"/>
</dbReference>
<evidence type="ECO:0000256" key="1">
    <source>
        <dbReference type="ARBA" id="ARBA00004123"/>
    </source>
</evidence>
<dbReference type="SUPFAM" id="SSF57903">
    <property type="entry name" value="FYVE/PHD zinc finger"/>
    <property type="match status" value="1"/>
</dbReference>
<feature type="region of interest" description="Disordered" evidence="7">
    <location>
        <begin position="1075"/>
        <end position="1112"/>
    </location>
</feature>
<dbReference type="GO" id="GO:0005634">
    <property type="term" value="C:nucleus"/>
    <property type="evidence" value="ECO:0007669"/>
    <property type="project" value="UniProtKB-SubCell"/>
</dbReference>
<evidence type="ECO:0000259" key="8">
    <source>
        <dbReference type="PROSITE" id="PS50016"/>
    </source>
</evidence>
<dbReference type="InterPro" id="IPR016181">
    <property type="entry name" value="Acyl_CoA_acyltransferase"/>
</dbReference>
<feature type="region of interest" description="Disordered" evidence="7">
    <location>
        <begin position="186"/>
        <end position="225"/>
    </location>
</feature>
<dbReference type="Pfam" id="PF22970">
    <property type="entry name" value="DUF7028"/>
    <property type="match status" value="1"/>
</dbReference>
<dbReference type="SMART" id="SM00249">
    <property type="entry name" value="PHD"/>
    <property type="match status" value="2"/>
</dbReference>
<dbReference type="PANTHER" id="PTHR46508:SF3">
    <property type="entry name" value="ACYL-COA N-ACYLTRANSFERASE WITH RING_FYVE_PHD-TYPE ZINC FINGER PROTEIN"/>
    <property type="match status" value="1"/>
</dbReference>
<comment type="caution">
    <text evidence="9">The sequence shown here is derived from an EMBL/GenBank/DDBJ whole genome shotgun (WGS) entry which is preliminary data.</text>
</comment>